<keyword evidence="2" id="KW-1185">Reference proteome</keyword>
<dbReference type="Proteomes" id="UP000308600">
    <property type="component" value="Unassembled WGS sequence"/>
</dbReference>
<evidence type="ECO:0000313" key="2">
    <source>
        <dbReference type="Proteomes" id="UP000308600"/>
    </source>
</evidence>
<name>A0ACD3B4N3_9AGAR</name>
<evidence type="ECO:0000313" key="1">
    <source>
        <dbReference type="EMBL" id="TFK72584.1"/>
    </source>
</evidence>
<reference evidence="1 2" key="1">
    <citation type="journal article" date="2019" name="Nat. Ecol. Evol.">
        <title>Megaphylogeny resolves global patterns of mushroom evolution.</title>
        <authorList>
            <person name="Varga T."/>
            <person name="Krizsan K."/>
            <person name="Foldi C."/>
            <person name="Dima B."/>
            <person name="Sanchez-Garcia M."/>
            <person name="Sanchez-Ramirez S."/>
            <person name="Szollosi G.J."/>
            <person name="Szarkandi J.G."/>
            <person name="Papp V."/>
            <person name="Albert L."/>
            <person name="Andreopoulos W."/>
            <person name="Angelini C."/>
            <person name="Antonin V."/>
            <person name="Barry K.W."/>
            <person name="Bougher N.L."/>
            <person name="Buchanan P."/>
            <person name="Buyck B."/>
            <person name="Bense V."/>
            <person name="Catcheside P."/>
            <person name="Chovatia M."/>
            <person name="Cooper J."/>
            <person name="Damon W."/>
            <person name="Desjardin D."/>
            <person name="Finy P."/>
            <person name="Geml J."/>
            <person name="Haridas S."/>
            <person name="Hughes K."/>
            <person name="Justo A."/>
            <person name="Karasinski D."/>
            <person name="Kautmanova I."/>
            <person name="Kiss B."/>
            <person name="Kocsube S."/>
            <person name="Kotiranta H."/>
            <person name="LaButti K.M."/>
            <person name="Lechner B.E."/>
            <person name="Liimatainen K."/>
            <person name="Lipzen A."/>
            <person name="Lukacs Z."/>
            <person name="Mihaltcheva S."/>
            <person name="Morgado L.N."/>
            <person name="Niskanen T."/>
            <person name="Noordeloos M.E."/>
            <person name="Ohm R.A."/>
            <person name="Ortiz-Santana B."/>
            <person name="Ovrebo C."/>
            <person name="Racz N."/>
            <person name="Riley R."/>
            <person name="Savchenko A."/>
            <person name="Shiryaev A."/>
            <person name="Soop K."/>
            <person name="Spirin V."/>
            <person name="Szebenyi C."/>
            <person name="Tomsovsky M."/>
            <person name="Tulloss R.E."/>
            <person name="Uehling J."/>
            <person name="Grigoriev I.V."/>
            <person name="Vagvolgyi C."/>
            <person name="Papp T."/>
            <person name="Martin F.M."/>
            <person name="Miettinen O."/>
            <person name="Hibbett D.S."/>
            <person name="Nagy L.G."/>
        </authorList>
    </citation>
    <scope>NUCLEOTIDE SEQUENCE [LARGE SCALE GENOMIC DNA]</scope>
    <source>
        <strain evidence="1 2">NL-1719</strain>
    </source>
</reference>
<organism evidence="1 2">
    <name type="scientific">Pluteus cervinus</name>
    <dbReference type="NCBI Taxonomy" id="181527"/>
    <lineage>
        <taxon>Eukaryota</taxon>
        <taxon>Fungi</taxon>
        <taxon>Dikarya</taxon>
        <taxon>Basidiomycota</taxon>
        <taxon>Agaricomycotina</taxon>
        <taxon>Agaricomycetes</taxon>
        <taxon>Agaricomycetidae</taxon>
        <taxon>Agaricales</taxon>
        <taxon>Pluteineae</taxon>
        <taxon>Pluteaceae</taxon>
        <taxon>Pluteus</taxon>
    </lineage>
</organism>
<gene>
    <name evidence="1" type="ORF">BDN72DRAFT_928110</name>
</gene>
<proteinExistence type="predicted"/>
<sequence>MEREDFPRVSLESITDWDRVRVNYQRAVVAQVDALVQQNHLGGEKEALMAHLLQYVDSALSMAQPNLRINGQRLDSYDNNGPNTEPFDEALDRHIWALAENRLKSQKQHAEDRRTVPGQTQANIAQIIEQAQLADAEAAITVEKLPDEEEHAQLGMMLLALLLRPLLMHLQKLGPHIAPWTKTSGISAPQQKS</sequence>
<dbReference type="EMBL" id="ML208284">
    <property type="protein sequence ID" value="TFK72584.1"/>
    <property type="molecule type" value="Genomic_DNA"/>
</dbReference>
<accession>A0ACD3B4N3</accession>
<protein>
    <submittedName>
        <fullName evidence="1">Uncharacterized protein</fullName>
    </submittedName>
</protein>